<dbReference type="Proteomes" id="UP001185028">
    <property type="component" value="Unassembled WGS sequence"/>
</dbReference>
<evidence type="ECO:0000256" key="1">
    <source>
        <dbReference type="SAM" id="Phobius"/>
    </source>
</evidence>
<name>A0ABU1IX00_9BACL</name>
<dbReference type="RefSeq" id="WP_188773639.1">
    <property type="nucleotide sequence ID" value="NZ_BMMB01000001.1"/>
</dbReference>
<keyword evidence="1" id="KW-0812">Transmembrane</keyword>
<feature type="transmembrane region" description="Helical" evidence="1">
    <location>
        <begin position="68"/>
        <end position="90"/>
    </location>
</feature>
<evidence type="ECO:0000313" key="4">
    <source>
        <dbReference type="Proteomes" id="UP001185028"/>
    </source>
</evidence>
<sequence>MQMMFKACSVLIVLLALLTVVEAPALVYAETKGTTGTSIKDKLTNTTNGLENQVDKSTNNFVDSARHIFIFGALVFGFWLGACFWGAGFSPDILRQTKIQSLAFIACMAMIFWTEPILGFIFGIFGVDIATIMS</sequence>
<gene>
    <name evidence="3" type="ORF">JOC58_001338</name>
</gene>
<keyword evidence="1" id="KW-0472">Membrane</keyword>
<reference evidence="3 4" key="1">
    <citation type="submission" date="2023-07" db="EMBL/GenBank/DDBJ databases">
        <title>Genomic Encyclopedia of Type Strains, Phase IV (KMG-IV): sequencing the most valuable type-strain genomes for metagenomic binning, comparative biology and taxonomic classification.</title>
        <authorList>
            <person name="Goeker M."/>
        </authorList>
    </citation>
    <scope>NUCLEOTIDE SEQUENCE [LARGE SCALE GENOMIC DNA]</scope>
    <source>
        <strain evidence="3 4">DSM 22170</strain>
    </source>
</reference>
<feature type="chain" id="PRO_5046706875" description="Conjugal transfer protein TrbC" evidence="2">
    <location>
        <begin position="26"/>
        <end position="134"/>
    </location>
</feature>
<organism evidence="3 4">
    <name type="scientific">Paenibacillus hunanensis</name>
    <dbReference type="NCBI Taxonomy" id="539262"/>
    <lineage>
        <taxon>Bacteria</taxon>
        <taxon>Bacillati</taxon>
        <taxon>Bacillota</taxon>
        <taxon>Bacilli</taxon>
        <taxon>Bacillales</taxon>
        <taxon>Paenibacillaceae</taxon>
        <taxon>Paenibacillus</taxon>
    </lineage>
</organism>
<proteinExistence type="predicted"/>
<accession>A0ABU1IX00</accession>
<feature type="signal peptide" evidence="2">
    <location>
        <begin position="1"/>
        <end position="25"/>
    </location>
</feature>
<feature type="transmembrane region" description="Helical" evidence="1">
    <location>
        <begin position="102"/>
        <end position="125"/>
    </location>
</feature>
<comment type="caution">
    <text evidence="3">The sequence shown here is derived from an EMBL/GenBank/DDBJ whole genome shotgun (WGS) entry which is preliminary data.</text>
</comment>
<protein>
    <recommendedName>
        <fullName evidence="5">Conjugal transfer protein TrbC</fullName>
    </recommendedName>
</protein>
<dbReference type="EMBL" id="JAVDQH010000004">
    <property type="protein sequence ID" value="MDR6243451.1"/>
    <property type="molecule type" value="Genomic_DNA"/>
</dbReference>
<evidence type="ECO:0008006" key="5">
    <source>
        <dbReference type="Google" id="ProtNLM"/>
    </source>
</evidence>
<evidence type="ECO:0000313" key="3">
    <source>
        <dbReference type="EMBL" id="MDR6243451.1"/>
    </source>
</evidence>
<evidence type="ECO:0000256" key="2">
    <source>
        <dbReference type="SAM" id="SignalP"/>
    </source>
</evidence>
<keyword evidence="1" id="KW-1133">Transmembrane helix</keyword>
<keyword evidence="4" id="KW-1185">Reference proteome</keyword>
<keyword evidence="2" id="KW-0732">Signal</keyword>